<proteinExistence type="predicted"/>
<dbReference type="Pfam" id="PF00356">
    <property type="entry name" value="LacI"/>
    <property type="match status" value="1"/>
</dbReference>
<keyword evidence="1" id="KW-0805">Transcription regulation</keyword>
<dbReference type="InterPro" id="IPR028082">
    <property type="entry name" value="Peripla_BP_I"/>
</dbReference>
<keyword evidence="3" id="KW-0804">Transcription</keyword>
<dbReference type="InterPro" id="IPR001761">
    <property type="entry name" value="Peripla_BP/Lac1_sug-bd_dom"/>
</dbReference>
<evidence type="ECO:0000259" key="4">
    <source>
        <dbReference type="PROSITE" id="PS50932"/>
    </source>
</evidence>
<name>A0ABP3YFI2_9BACT</name>
<dbReference type="CDD" id="cd01392">
    <property type="entry name" value="HTH_LacI"/>
    <property type="match status" value="1"/>
</dbReference>
<protein>
    <submittedName>
        <fullName evidence="5">LacI family DNA-binding transcriptional regulator</fullName>
    </submittedName>
</protein>
<evidence type="ECO:0000256" key="3">
    <source>
        <dbReference type="ARBA" id="ARBA00023163"/>
    </source>
</evidence>
<dbReference type="GO" id="GO:0003677">
    <property type="term" value="F:DNA binding"/>
    <property type="evidence" value="ECO:0007669"/>
    <property type="project" value="UniProtKB-KW"/>
</dbReference>
<dbReference type="SMART" id="SM00354">
    <property type="entry name" value="HTH_LACI"/>
    <property type="match status" value="1"/>
</dbReference>
<keyword evidence="2 5" id="KW-0238">DNA-binding</keyword>
<dbReference type="Proteomes" id="UP001500469">
    <property type="component" value="Unassembled WGS sequence"/>
</dbReference>
<sequence length="342" mass="38277">MSTGVNLKELAAELKLSPSTVSRALNDSYEISEATKKKVVSMAEKLNYQPNPFARSLRENKSKTIAVVMPERMSNFFSKVIDGIEEVTHQHGYHLLIYSTHEDVEREKKILNLLMNGRADAIVMSVSSQTSDISHLARLHERGVPLIFFDRICESIPTTKFITNDYESSFEGTRHLIQQGCRKIAFLMLSKELSITRERYRGYLDALKAAGLSPTPSLQVTCAHEEEKNVEAIRNMLLSEDRPDGLVSSVEKLALATYHAVKKTDIKIPEDLKIISFFSNLSIAGLLTPPLTTITQPAFTIGEECAKLLIKKLTKPRQPDLPNQIISIPSSITIRSSTVVDY</sequence>
<dbReference type="PANTHER" id="PTHR30146">
    <property type="entry name" value="LACI-RELATED TRANSCRIPTIONAL REPRESSOR"/>
    <property type="match status" value="1"/>
</dbReference>
<keyword evidence="6" id="KW-1185">Reference proteome</keyword>
<dbReference type="SUPFAM" id="SSF53822">
    <property type="entry name" value="Periplasmic binding protein-like I"/>
    <property type="match status" value="1"/>
</dbReference>
<dbReference type="EMBL" id="BAAAFI010000040">
    <property type="protein sequence ID" value="GAA0880180.1"/>
    <property type="molecule type" value="Genomic_DNA"/>
</dbReference>
<dbReference type="InterPro" id="IPR010982">
    <property type="entry name" value="Lambda_DNA-bd_dom_sf"/>
</dbReference>
<dbReference type="PROSITE" id="PS50932">
    <property type="entry name" value="HTH_LACI_2"/>
    <property type="match status" value="1"/>
</dbReference>
<gene>
    <name evidence="5" type="ORF">GCM10009119_31500</name>
</gene>
<dbReference type="Pfam" id="PF00532">
    <property type="entry name" value="Peripla_BP_1"/>
    <property type="match status" value="1"/>
</dbReference>
<dbReference type="InterPro" id="IPR000843">
    <property type="entry name" value="HTH_LacI"/>
</dbReference>
<dbReference type="Gene3D" id="1.10.260.40">
    <property type="entry name" value="lambda repressor-like DNA-binding domains"/>
    <property type="match status" value="1"/>
</dbReference>
<dbReference type="CDD" id="cd06267">
    <property type="entry name" value="PBP1_LacI_sugar_binding-like"/>
    <property type="match status" value="1"/>
</dbReference>
<dbReference type="RefSeq" id="WP_343853302.1">
    <property type="nucleotide sequence ID" value="NZ_BAAAFI010000040.1"/>
</dbReference>
<dbReference type="Gene3D" id="3.40.50.2300">
    <property type="match status" value="2"/>
</dbReference>
<dbReference type="PANTHER" id="PTHR30146:SF109">
    <property type="entry name" value="HTH-TYPE TRANSCRIPTIONAL REGULATOR GALS"/>
    <property type="match status" value="1"/>
</dbReference>
<evidence type="ECO:0000313" key="5">
    <source>
        <dbReference type="EMBL" id="GAA0880180.1"/>
    </source>
</evidence>
<organism evidence="5 6">
    <name type="scientific">Algoriphagus jejuensis</name>
    <dbReference type="NCBI Taxonomy" id="419934"/>
    <lineage>
        <taxon>Bacteria</taxon>
        <taxon>Pseudomonadati</taxon>
        <taxon>Bacteroidota</taxon>
        <taxon>Cytophagia</taxon>
        <taxon>Cytophagales</taxon>
        <taxon>Cyclobacteriaceae</taxon>
        <taxon>Algoriphagus</taxon>
    </lineage>
</organism>
<evidence type="ECO:0000256" key="1">
    <source>
        <dbReference type="ARBA" id="ARBA00023015"/>
    </source>
</evidence>
<evidence type="ECO:0000313" key="6">
    <source>
        <dbReference type="Proteomes" id="UP001500469"/>
    </source>
</evidence>
<accession>A0ABP3YFI2</accession>
<reference evidence="6" key="1">
    <citation type="journal article" date="2019" name="Int. J. Syst. Evol. Microbiol.">
        <title>The Global Catalogue of Microorganisms (GCM) 10K type strain sequencing project: providing services to taxonomists for standard genome sequencing and annotation.</title>
        <authorList>
            <consortium name="The Broad Institute Genomics Platform"/>
            <consortium name="The Broad Institute Genome Sequencing Center for Infectious Disease"/>
            <person name="Wu L."/>
            <person name="Ma J."/>
        </authorList>
    </citation>
    <scope>NUCLEOTIDE SEQUENCE [LARGE SCALE GENOMIC DNA]</scope>
    <source>
        <strain evidence="6">JCM 16112</strain>
    </source>
</reference>
<comment type="caution">
    <text evidence="5">The sequence shown here is derived from an EMBL/GenBank/DDBJ whole genome shotgun (WGS) entry which is preliminary data.</text>
</comment>
<feature type="domain" description="HTH lacI-type" evidence="4">
    <location>
        <begin position="5"/>
        <end position="59"/>
    </location>
</feature>
<dbReference type="SUPFAM" id="SSF47413">
    <property type="entry name" value="lambda repressor-like DNA-binding domains"/>
    <property type="match status" value="1"/>
</dbReference>
<evidence type="ECO:0000256" key="2">
    <source>
        <dbReference type="ARBA" id="ARBA00023125"/>
    </source>
</evidence>